<evidence type="ECO:0000313" key="2">
    <source>
        <dbReference type="EMBL" id="QHT88137.1"/>
    </source>
</evidence>
<feature type="transmembrane region" description="Helical" evidence="1">
    <location>
        <begin position="76"/>
        <end position="95"/>
    </location>
</feature>
<protein>
    <submittedName>
        <fullName evidence="2">Uncharacterized protein</fullName>
    </submittedName>
</protein>
<evidence type="ECO:0000256" key="1">
    <source>
        <dbReference type="SAM" id="Phobius"/>
    </source>
</evidence>
<dbReference type="EMBL" id="MN740109">
    <property type="protein sequence ID" value="QHT88137.1"/>
    <property type="molecule type" value="Genomic_DNA"/>
</dbReference>
<keyword evidence="1" id="KW-0812">Transmembrane</keyword>
<dbReference type="AlphaFoldDB" id="A0A6C0I6X7"/>
<name>A0A6C0I6X7_9ZZZZ</name>
<accession>A0A6C0I6X7</accession>
<sequence>MNKLNLSLKLLIVLVFVLFFTIIGLNKKAIDSFNTSDLEYNIDNVRGVLWANYTFIVVSVAIGITVIVSKRYYFKYKWIVGFSIMYILLLTGLTVYEEISIRNYREVDKSALNNVYVITTIMNFIYFILFVKLMNITDTINAEVFILSDQFNRNNDILNERYMPRVNRNINASRQNRYVPDLFDEEEYFDGLPAQNIKQYNQQDIRKVNYNNQYNGIQMDYDDYGDFHTPMEDAANVHRASY</sequence>
<reference evidence="2" key="1">
    <citation type="journal article" date="2020" name="Nature">
        <title>Giant virus diversity and host interactions through global metagenomics.</title>
        <authorList>
            <person name="Schulz F."/>
            <person name="Roux S."/>
            <person name="Paez-Espino D."/>
            <person name="Jungbluth S."/>
            <person name="Walsh D.A."/>
            <person name="Denef V.J."/>
            <person name="McMahon K.D."/>
            <person name="Konstantinidis K.T."/>
            <person name="Eloe-Fadrosh E.A."/>
            <person name="Kyrpides N.C."/>
            <person name="Woyke T."/>
        </authorList>
    </citation>
    <scope>NUCLEOTIDE SEQUENCE</scope>
    <source>
        <strain evidence="2">GVMAG-M-3300023184-24</strain>
    </source>
</reference>
<proteinExistence type="predicted"/>
<feature type="transmembrane region" description="Helical" evidence="1">
    <location>
        <begin position="48"/>
        <end position="69"/>
    </location>
</feature>
<feature type="transmembrane region" description="Helical" evidence="1">
    <location>
        <begin position="115"/>
        <end position="133"/>
    </location>
</feature>
<organism evidence="2">
    <name type="scientific">viral metagenome</name>
    <dbReference type="NCBI Taxonomy" id="1070528"/>
    <lineage>
        <taxon>unclassified sequences</taxon>
        <taxon>metagenomes</taxon>
        <taxon>organismal metagenomes</taxon>
    </lineage>
</organism>
<keyword evidence="1" id="KW-0472">Membrane</keyword>
<keyword evidence="1" id="KW-1133">Transmembrane helix</keyword>